<feature type="transmembrane region" description="Helical" evidence="7">
    <location>
        <begin position="430"/>
        <end position="451"/>
    </location>
</feature>
<keyword evidence="1 7" id="KW-0812">Transmembrane</keyword>
<keyword evidence="2 7" id="KW-1133">Transmembrane helix</keyword>
<evidence type="ECO:0000256" key="5">
    <source>
        <dbReference type="ARBA" id="ARBA00037816"/>
    </source>
</evidence>
<dbReference type="Pfam" id="PF07738">
    <property type="entry name" value="Sad1_UNC"/>
    <property type="match status" value="1"/>
</dbReference>
<evidence type="ECO:0000256" key="1">
    <source>
        <dbReference type="ARBA" id="ARBA00022692"/>
    </source>
</evidence>
<evidence type="ECO:0000313" key="9">
    <source>
        <dbReference type="Ensembl" id="ENSMMDP00005030719.1"/>
    </source>
</evidence>
<sequence length="999" mass="109181">MSRRSLRLHTAAPFGDESLLDRSLPSSSASFSAGASGSQLARSVKSHRRSQLRSVSCSQSLLLSSQRQTSPPLHNSSLHSVASDASLLSSMLDESSVQDRTLVDSFWGLDQDVDPTESTLIAEPSAVPTNSTLIGQEDDLCSSHAAQGQNCTVNGFYCKDCDPHHTRKEAPSACYPSPRYTSSSSRYTSSSLAACPAGLGAGDSGPSTIYCRDKSRKSRTGFLVSMWDAGVTVSRRSAASVFYVLTLFYHHILLRKHHDAAGELQWLLESVLLYGRTAAASVCSLLTLVLQACQTAASQAAEVALPSSNHVGQTEADTDDGKMVNGAHSRYCRVMNLKESGASKTQLNLNGSLCDDCKEKQHSGMPAVTSSSSSSSSSSWSSVAFCLLGLMWSATAFTGDAVGDAFRWLGRRWHHVFGSVSLHRGFVTRFLSGLLLLLPLLLLLSLCWWGPATLLSVLPAINMTEWRAALPLPHLPILSSLTSSQSEPEESRELQTHVEPPFPPLLVETAPRVEEEAGADSTRLLQLERRLAGLWERVEAGGRQAEQRHDKLLQMYQDLQQHLALPQSPGGGTEAWLSDLLDHRLTGLREQLDRQRLQWQQTQDQYLAQQQSQASRLAELELLLQTLAAKTEEVQRRQEATTAAAASPTTLPAPVSAGVDRESHDALLAEVVRLETALGNVRQDLQGLMGCRDRCERLDGVQKAISARVSAQVREEIRALFYGNQLTTGTEASGDPAAIPDSLLRWLSERYVSAADLQASLASLELSILQNISLQLQQSAERTACEETVRQSVLHAAQDAGAAVTEQDVHQIVQNALRLFSEDQTGMADYALESGGGSVLSTRCSETYETKTALMSLFGVPLWYFSQSPRVVIQPDVHPGNCWAFRGFKGYLVIRLSMKIVPTAFTLEHIPRALAPSGTLRSAPRDFTIYGLDDENQENGKLLGSYTYQEHGEPLQTFPVSEENSSAFQIIEVQVLSNWGHEVYTCMYRLRVHGRPSDD</sequence>
<dbReference type="FunFam" id="2.60.120.260:FF:000009">
    <property type="entry name" value="SUN domain-containing protein 1 isoform X1"/>
    <property type="match status" value="1"/>
</dbReference>
<dbReference type="InParanoid" id="A0A667Z435"/>
<reference evidence="9" key="1">
    <citation type="submission" date="2019-06" db="EMBL/GenBank/DDBJ databases">
        <authorList>
            <consortium name="Wellcome Sanger Institute Data Sharing"/>
        </authorList>
    </citation>
    <scope>NUCLEOTIDE SEQUENCE [LARGE SCALE GENOMIC DNA]</scope>
</reference>
<dbReference type="GO" id="GO:0005637">
    <property type="term" value="C:nuclear inner membrane"/>
    <property type="evidence" value="ECO:0007669"/>
    <property type="project" value="UniProtKB-SubCell"/>
</dbReference>
<feature type="compositionally biased region" description="Low complexity" evidence="6">
    <location>
        <begin position="640"/>
        <end position="657"/>
    </location>
</feature>
<reference evidence="9" key="3">
    <citation type="submission" date="2025-09" db="UniProtKB">
        <authorList>
            <consortium name="Ensembl"/>
        </authorList>
    </citation>
    <scope>IDENTIFICATION</scope>
</reference>
<dbReference type="Ensembl" id="ENSMMDT00005031425.1">
    <property type="protein sequence ID" value="ENSMMDP00005030719.1"/>
    <property type="gene ID" value="ENSMMDG00005014526.1"/>
</dbReference>
<feature type="domain" description="SUN" evidence="8">
    <location>
        <begin position="836"/>
        <end position="997"/>
    </location>
</feature>
<proteinExistence type="predicted"/>
<protein>
    <submittedName>
        <fullName evidence="9">SUN domain-containing protein 1-like</fullName>
    </submittedName>
</protein>
<evidence type="ECO:0000256" key="6">
    <source>
        <dbReference type="SAM" id="MobiDB-lite"/>
    </source>
</evidence>
<dbReference type="AlphaFoldDB" id="A0A667Z435"/>
<evidence type="ECO:0000256" key="4">
    <source>
        <dbReference type="ARBA" id="ARBA00023136"/>
    </source>
</evidence>
<name>A0A667Z435_9TELE</name>
<dbReference type="PROSITE" id="PS51469">
    <property type="entry name" value="SUN"/>
    <property type="match status" value="1"/>
</dbReference>
<keyword evidence="10" id="KW-1185">Reference proteome</keyword>
<accession>A0A667Z435</accession>
<dbReference type="Proteomes" id="UP000472263">
    <property type="component" value="Chromosome 19"/>
</dbReference>
<keyword evidence="3" id="KW-0175">Coiled coil</keyword>
<organism evidence="9 10">
    <name type="scientific">Myripristis murdjan</name>
    <name type="common">pinecone soldierfish</name>
    <dbReference type="NCBI Taxonomy" id="586833"/>
    <lineage>
        <taxon>Eukaryota</taxon>
        <taxon>Metazoa</taxon>
        <taxon>Chordata</taxon>
        <taxon>Craniata</taxon>
        <taxon>Vertebrata</taxon>
        <taxon>Euteleostomi</taxon>
        <taxon>Actinopterygii</taxon>
        <taxon>Neopterygii</taxon>
        <taxon>Teleostei</taxon>
        <taxon>Neoteleostei</taxon>
        <taxon>Acanthomorphata</taxon>
        <taxon>Holocentriformes</taxon>
        <taxon>Holocentridae</taxon>
        <taxon>Myripristis</taxon>
    </lineage>
</organism>
<evidence type="ECO:0000256" key="2">
    <source>
        <dbReference type="ARBA" id="ARBA00022989"/>
    </source>
</evidence>
<dbReference type="GO" id="GO:0034993">
    <property type="term" value="C:meiotic nuclear membrane microtubule tethering complex"/>
    <property type="evidence" value="ECO:0007669"/>
    <property type="project" value="TreeGrafter"/>
</dbReference>
<gene>
    <name evidence="9" type="primary">sun1a</name>
</gene>
<dbReference type="GeneTree" id="ENSGT00940000155830"/>
<dbReference type="InterPro" id="IPR040994">
    <property type="entry name" value="Sun_CC2"/>
</dbReference>
<keyword evidence="4 7" id="KW-0472">Membrane</keyword>
<feature type="region of interest" description="Disordered" evidence="6">
    <location>
        <begin position="638"/>
        <end position="658"/>
    </location>
</feature>
<evidence type="ECO:0000256" key="3">
    <source>
        <dbReference type="ARBA" id="ARBA00023054"/>
    </source>
</evidence>
<dbReference type="InterPro" id="IPR012919">
    <property type="entry name" value="SUN_dom"/>
</dbReference>
<dbReference type="PANTHER" id="PTHR12911:SF23">
    <property type="entry name" value="SUN DOMAIN-CONTAINING PROTEIN 1"/>
    <property type="match status" value="1"/>
</dbReference>
<dbReference type="GO" id="GO:0043495">
    <property type="term" value="F:protein-membrane adaptor activity"/>
    <property type="evidence" value="ECO:0007669"/>
    <property type="project" value="TreeGrafter"/>
</dbReference>
<evidence type="ECO:0000256" key="7">
    <source>
        <dbReference type="SAM" id="Phobius"/>
    </source>
</evidence>
<reference evidence="9" key="2">
    <citation type="submission" date="2025-08" db="UniProtKB">
        <authorList>
            <consortium name="Ensembl"/>
        </authorList>
    </citation>
    <scope>IDENTIFICATION</scope>
</reference>
<dbReference type="Gene3D" id="2.60.120.260">
    <property type="entry name" value="Galactose-binding domain-like"/>
    <property type="match status" value="1"/>
</dbReference>
<dbReference type="InterPro" id="IPR045119">
    <property type="entry name" value="SUN1-5"/>
</dbReference>
<dbReference type="PANTHER" id="PTHR12911">
    <property type="entry name" value="SAD1/UNC-84-LIKE PROTEIN-RELATED"/>
    <property type="match status" value="1"/>
</dbReference>
<comment type="subcellular location">
    <subcellularLocation>
        <location evidence="5">Nucleus inner membrane</location>
        <topology evidence="5">Single-pass type II membrane protein</topology>
    </subcellularLocation>
</comment>
<dbReference type="Pfam" id="PF18580">
    <property type="entry name" value="HTH_SUN2"/>
    <property type="match status" value="1"/>
</dbReference>
<evidence type="ECO:0000259" key="8">
    <source>
        <dbReference type="PROSITE" id="PS51469"/>
    </source>
</evidence>
<evidence type="ECO:0000313" key="10">
    <source>
        <dbReference type="Proteomes" id="UP000472263"/>
    </source>
</evidence>